<dbReference type="GO" id="GO:0006355">
    <property type="term" value="P:regulation of DNA-templated transcription"/>
    <property type="evidence" value="ECO:0007669"/>
    <property type="project" value="InterPro"/>
</dbReference>
<gene>
    <name evidence="1" type="ORF">DXB12_08270</name>
</gene>
<proteinExistence type="predicted"/>
<dbReference type="Proteomes" id="UP000261055">
    <property type="component" value="Unassembled WGS sequence"/>
</dbReference>
<dbReference type="AlphaFoldDB" id="A0A3E5GSP2"/>
<evidence type="ECO:0000313" key="1">
    <source>
        <dbReference type="EMBL" id="RGO50797.1"/>
    </source>
</evidence>
<keyword evidence="2" id="KW-1185">Reference proteome</keyword>
<dbReference type="InterPro" id="IPR010985">
    <property type="entry name" value="Ribbon_hlx_hlx"/>
</dbReference>
<reference evidence="1 2" key="1">
    <citation type="submission" date="2018-08" db="EMBL/GenBank/DDBJ databases">
        <title>A genome reference for cultivated species of the human gut microbiota.</title>
        <authorList>
            <person name="Zou Y."/>
            <person name="Xue W."/>
            <person name="Luo G."/>
        </authorList>
    </citation>
    <scope>NUCLEOTIDE SEQUENCE [LARGE SCALE GENOMIC DNA]</scope>
    <source>
        <strain evidence="1 2">OM02-12</strain>
    </source>
</reference>
<accession>A0A3E5GSP2</accession>
<organism evidence="1 2">
    <name type="scientific">Dorea formicigenerans</name>
    <dbReference type="NCBI Taxonomy" id="39486"/>
    <lineage>
        <taxon>Bacteria</taxon>
        <taxon>Bacillati</taxon>
        <taxon>Bacillota</taxon>
        <taxon>Clostridia</taxon>
        <taxon>Lachnospirales</taxon>
        <taxon>Lachnospiraceae</taxon>
        <taxon>Dorea</taxon>
    </lineage>
</organism>
<evidence type="ECO:0000313" key="2">
    <source>
        <dbReference type="Proteomes" id="UP000261055"/>
    </source>
</evidence>
<dbReference type="EMBL" id="QSVQ01000008">
    <property type="protein sequence ID" value="RGO50797.1"/>
    <property type="molecule type" value="Genomic_DNA"/>
</dbReference>
<dbReference type="SUPFAM" id="SSF47598">
    <property type="entry name" value="Ribbon-helix-helix"/>
    <property type="match status" value="1"/>
</dbReference>
<protein>
    <submittedName>
        <fullName evidence="1">CopG family transcriptional regulator</fullName>
    </submittedName>
</protein>
<sequence length="56" mass="6599">MSPRTGRPKIDKPKTIEVKARIDEETNEKLMKYCKENQLSRTDVVRMGIEKVLEHK</sequence>
<comment type="caution">
    <text evidence="1">The sequence shown here is derived from an EMBL/GenBank/DDBJ whole genome shotgun (WGS) entry which is preliminary data.</text>
</comment>
<name>A0A3E5GSP2_9FIRM</name>
<dbReference type="RefSeq" id="WP_117613500.1">
    <property type="nucleotide sequence ID" value="NZ_QSVQ01000008.1"/>
</dbReference>